<organism evidence="1 2">
    <name type="scientific">Trichonephila clavipes</name>
    <name type="common">Golden silk orbweaver</name>
    <name type="synonym">Nephila clavipes</name>
    <dbReference type="NCBI Taxonomy" id="2585209"/>
    <lineage>
        <taxon>Eukaryota</taxon>
        <taxon>Metazoa</taxon>
        <taxon>Ecdysozoa</taxon>
        <taxon>Arthropoda</taxon>
        <taxon>Chelicerata</taxon>
        <taxon>Arachnida</taxon>
        <taxon>Araneae</taxon>
        <taxon>Araneomorphae</taxon>
        <taxon>Entelegynae</taxon>
        <taxon>Araneoidea</taxon>
        <taxon>Nephilidae</taxon>
        <taxon>Trichonephila</taxon>
    </lineage>
</organism>
<evidence type="ECO:0000313" key="2">
    <source>
        <dbReference type="Proteomes" id="UP000887159"/>
    </source>
</evidence>
<dbReference type="EMBL" id="BMAU01021328">
    <property type="protein sequence ID" value="GFY14321.1"/>
    <property type="molecule type" value="Genomic_DNA"/>
</dbReference>
<gene>
    <name evidence="1" type="ORF">TNCV_1020861</name>
</gene>
<name>A0A8X6SJ34_TRICX</name>
<proteinExistence type="predicted"/>
<evidence type="ECO:0000313" key="1">
    <source>
        <dbReference type="EMBL" id="GFY14321.1"/>
    </source>
</evidence>
<accession>A0A8X6SJ34</accession>
<dbReference type="AlphaFoldDB" id="A0A8X6SJ34"/>
<protein>
    <submittedName>
        <fullName evidence="1">Uncharacterized protein</fullName>
    </submittedName>
</protein>
<keyword evidence="2" id="KW-1185">Reference proteome</keyword>
<dbReference type="Proteomes" id="UP000887159">
    <property type="component" value="Unassembled WGS sequence"/>
</dbReference>
<sequence length="101" mass="11493">MYLCILSLYVIRRGRLPGHDGRCRVGYVQWTTSPPVLRVEQSKLTSHPVRNARLKRDTGKYADGLKWTSQDLHWQNAVLGEGTWGGRVLELPNQKAVLLIP</sequence>
<comment type="caution">
    <text evidence="1">The sequence shown here is derived from an EMBL/GenBank/DDBJ whole genome shotgun (WGS) entry which is preliminary data.</text>
</comment>
<reference evidence="1" key="1">
    <citation type="submission" date="2020-08" db="EMBL/GenBank/DDBJ databases">
        <title>Multicomponent nature underlies the extraordinary mechanical properties of spider dragline silk.</title>
        <authorList>
            <person name="Kono N."/>
            <person name="Nakamura H."/>
            <person name="Mori M."/>
            <person name="Yoshida Y."/>
            <person name="Ohtoshi R."/>
            <person name="Malay A.D."/>
            <person name="Moran D.A.P."/>
            <person name="Tomita M."/>
            <person name="Numata K."/>
            <person name="Arakawa K."/>
        </authorList>
    </citation>
    <scope>NUCLEOTIDE SEQUENCE</scope>
</reference>